<accession>A0AAW2HAE1</accession>
<feature type="transmembrane region" description="Helical" evidence="1">
    <location>
        <begin position="239"/>
        <end position="258"/>
    </location>
</feature>
<dbReference type="EMBL" id="JARGDH010000005">
    <property type="protein sequence ID" value="KAL0266747.1"/>
    <property type="molecule type" value="Genomic_DNA"/>
</dbReference>
<keyword evidence="1" id="KW-0812">Transmembrane</keyword>
<protein>
    <submittedName>
        <fullName evidence="2">Uncharacterized protein</fullName>
    </submittedName>
</protein>
<evidence type="ECO:0000313" key="2">
    <source>
        <dbReference type="EMBL" id="KAL0266747.1"/>
    </source>
</evidence>
<keyword evidence="1" id="KW-0472">Membrane</keyword>
<reference evidence="2" key="1">
    <citation type="journal article" date="2024" name="Gigascience">
        <title>Chromosome-level genome of the poultry shaft louse Menopon gallinae provides insight into the host-switching and adaptive evolution of parasitic lice.</title>
        <authorList>
            <person name="Xu Y."/>
            <person name="Ma L."/>
            <person name="Liu S."/>
            <person name="Liang Y."/>
            <person name="Liu Q."/>
            <person name="He Z."/>
            <person name="Tian L."/>
            <person name="Duan Y."/>
            <person name="Cai W."/>
            <person name="Li H."/>
            <person name="Song F."/>
        </authorList>
    </citation>
    <scope>NUCLEOTIDE SEQUENCE</scope>
    <source>
        <strain evidence="2">Cailab_2023a</strain>
    </source>
</reference>
<evidence type="ECO:0000256" key="1">
    <source>
        <dbReference type="SAM" id="Phobius"/>
    </source>
</evidence>
<name>A0AAW2HAE1_9NEOP</name>
<organism evidence="2">
    <name type="scientific">Menopon gallinae</name>
    <name type="common">poultry shaft louse</name>
    <dbReference type="NCBI Taxonomy" id="328185"/>
    <lineage>
        <taxon>Eukaryota</taxon>
        <taxon>Metazoa</taxon>
        <taxon>Ecdysozoa</taxon>
        <taxon>Arthropoda</taxon>
        <taxon>Hexapoda</taxon>
        <taxon>Insecta</taxon>
        <taxon>Pterygota</taxon>
        <taxon>Neoptera</taxon>
        <taxon>Paraneoptera</taxon>
        <taxon>Psocodea</taxon>
        <taxon>Troctomorpha</taxon>
        <taxon>Phthiraptera</taxon>
        <taxon>Amblycera</taxon>
        <taxon>Menoponidae</taxon>
        <taxon>Menopon</taxon>
    </lineage>
</organism>
<keyword evidence="1" id="KW-1133">Transmembrane helix</keyword>
<comment type="caution">
    <text evidence="2">The sequence shown here is derived from an EMBL/GenBank/DDBJ whole genome shotgun (WGS) entry which is preliminary data.</text>
</comment>
<sequence length="375" mass="43454">MRSRGVSLQMLLWLTEFLDYHRIRVKNLIFSDKKCDDQLLLSTTELSLAATDNGMTLGEIPEQLTTGSVVHDLVANDEDSTVKLPSTSTFLQVELPENHKNYSGTPYVSSIELPPLLNQFNEYQQYRNYYKQKNEYKPLKFEANSAKNHYLPHGLGSYVDDDARHRYEEVKFNREPFPYSYENEKIPFLAQSIWTGYNGVEPQNEVEGYNYQYHVKPEVHQVSKNGHTDVYGWKKALKFFTALVPLGLLLATFTPSVISINSTVDQKPTRQRSLTEGVNITGEAIKQFFRREYNLTNTDPDCEMAEICNLYRRGEDSPALKNFWQLAKETPDDVAEQMGLKKLFHAIRDNHCEVYKCLKKKKKKVIQKISKKKRV</sequence>
<dbReference type="AlphaFoldDB" id="A0AAW2HAE1"/>
<gene>
    <name evidence="2" type="ORF">PYX00_009203</name>
</gene>
<proteinExistence type="predicted"/>